<dbReference type="WBParaSite" id="TREG1_32890.1">
    <property type="protein sequence ID" value="TREG1_32890.1"/>
    <property type="gene ID" value="TREG1_32890"/>
</dbReference>
<dbReference type="PANTHER" id="PTHR33539:SF1">
    <property type="entry name" value="UPF0764 PROTEIN C16ORF89"/>
    <property type="match status" value="1"/>
</dbReference>
<dbReference type="GO" id="GO:0005829">
    <property type="term" value="C:cytosol"/>
    <property type="evidence" value="ECO:0007669"/>
    <property type="project" value="TreeGrafter"/>
</dbReference>
<reference evidence="3" key="1">
    <citation type="submission" date="2022-06" db="EMBL/GenBank/DDBJ databases">
        <authorList>
            <person name="Berger JAMES D."/>
            <person name="Berger JAMES D."/>
        </authorList>
    </citation>
    <scope>NUCLEOTIDE SEQUENCE [LARGE SCALE GENOMIC DNA]</scope>
</reference>
<keyword evidence="1" id="KW-0472">Membrane</keyword>
<dbReference type="Pfam" id="PF15882">
    <property type="entry name" value="DUF4735"/>
    <property type="match status" value="1"/>
</dbReference>
<evidence type="ECO:0000256" key="1">
    <source>
        <dbReference type="SAM" id="Phobius"/>
    </source>
</evidence>
<keyword evidence="3" id="KW-1185">Reference proteome</keyword>
<dbReference type="AlphaFoldDB" id="A0AA85JII6"/>
<feature type="chain" id="PRO_5041719563" evidence="2">
    <location>
        <begin position="21"/>
        <end position="474"/>
    </location>
</feature>
<feature type="transmembrane region" description="Helical" evidence="1">
    <location>
        <begin position="441"/>
        <end position="459"/>
    </location>
</feature>
<organism evidence="3 4">
    <name type="scientific">Trichobilharzia regenti</name>
    <name type="common">Nasal bird schistosome</name>
    <dbReference type="NCBI Taxonomy" id="157069"/>
    <lineage>
        <taxon>Eukaryota</taxon>
        <taxon>Metazoa</taxon>
        <taxon>Spiralia</taxon>
        <taxon>Lophotrochozoa</taxon>
        <taxon>Platyhelminthes</taxon>
        <taxon>Trematoda</taxon>
        <taxon>Digenea</taxon>
        <taxon>Strigeidida</taxon>
        <taxon>Schistosomatoidea</taxon>
        <taxon>Schistosomatidae</taxon>
        <taxon>Trichobilharzia</taxon>
    </lineage>
</organism>
<name>A0AA85JII6_TRIRE</name>
<dbReference type="GO" id="GO:0016020">
    <property type="term" value="C:membrane"/>
    <property type="evidence" value="ECO:0007669"/>
    <property type="project" value="TreeGrafter"/>
</dbReference>
<proteinExistence type="predicted"/>
<reference evidence="4" key="2">
    <citation type="submission" date="2023-11" db="UniProtKB">
        <authorList>
            <consortium name="WormBaseParasite"/>
        </authorList>
    </citation>
    <scope>IDENTIFICATION</scope>
</reference>
<dbReference type="PANTHER" id="PTHR33539">
    <property type="entry name" value="UPF0764 PROTEIN C16ORF89"/>
    <property type="match status" value="1"/>
</dbReference>
<evidence type="ECO:0000313" key="4">
    <source>
        <dbReference type="WBParaSite" id="TREG1_32890.1"/>
    </source>
</evidence>
<feature type="signal peptide" evidence="2">
    <location>
        <begin position="1"/>
        <end position="20"/>
    </location>
</feature>
<evidence type="ECO:0000313" key="3">
    <source>
        <dbReference type="Proteomes" id="UP000050795"/>
    </source>
</evidence>
<dbReference type="Proteomes" id="UP000050795">
    <property type="component" value="Unassembled WGS sequence"/>
</dbReference>
<dbReference type="InterPro" id="IPR031751">
    <property type="entry name" value="DUF4735"/>
</dbReference>
<keyword evidence="1" id="KW-0812">Transmembrane</keyword>
<protein>
    <submittedName>
        <fullName evidence="4">Uncharacterized protein</fullName>
    </submittedName>
</protein>
<sequence>MDSIFLKIIHLLYIVHIVSGYNPVGEKLDALLISTEKVISYYEQHNEEFNFDGIFGLIPLKGALRSIVYNFLNNYDGEKPSTWIDLGQKFHTQLQTVDKIITKSIIFLNDTKDPYFIEMGKLLSLDWIFPNENILYQSNLVISSKINTQKSKHITSDNCISQLLKSRSPGSINCFLPMDCVTKLLNFKSHGYELAHQILYILITFQVNCTDSLANMLSALSINFEELKNQLCLVLYQDLVNSFSYVRTKPSYKDILLEQIFVCGSLGYGRFIQLSVLNEILSWQQPSGCFIASKYNSDDNTVKNTNNIIFPMRQPLAERKHKDGCLSHMTSVATAVLSLYLREFFIPKYTLSADGYLMDLYAVTQKVLWTKTFDSLPPLLEDDSNNIKHRSLDTNVRKVEFSDRLLFLKGSWLSRNLAGSFNSNNDITISYTICPLAFRTVFYFICFIVCLYALLRFCVFRRRVFNMFKFTIKT</sequence>
<keyword evidence="2" id="KW-0732">Signal</keyword>
<accession>A0AA85JII6</accession>
<evidence type="ECO:0000256" key="2">
    <source>
        <dbReference type="SAM" id="SignalP"/>
    </source>
</evidence>
<keyword evidence="1" id="KW-1133">Transmembrane helix</keyword>